<evidence type="ECO:0000313" key="10">
    <source>
        <dbReference type="Proteomes" id="UP001151760"/>
    </source>
</evidence>
<keyword evidence="6" id="KW-0325">Glycoprotein</keyword>
<evidence type="ECO:0000313" key="9">
    <source>
        <dbReference type="EMBL" id="GJT04292.1"/>
    </source>
</evidence>
<dbReference type="Proteomes" id="UP001151760">
    <property type="component" value="Unassembled WGS sequence"/>
</dbReference>
<comment type="caution">
    <text evidence="9">The sequence shown here is derived from an EMBL/GenBank/DDBJ whole genome shotgun (WGS) entry which is preliminary data.</text>
</comment>
<protein>
    <submittedName>
        <fullName evidence="9">Leucine-rich repeat-containing protein</fullName>
    </submittedName>
</protein>
<feature type="region of interest" description="Disordered" evidence="7">
    <location>
        <begin position="156"/>
        <end position="204"/>
    </location>
</feature>
<proteinExistence type="predicted"/>
<name>A0ABQ5AR98_9ASTR</name>
<feature type="compositionally biased region" description="Basic and acidic residues" evidence="7">
    <location>
        <begin position="345"/>
        <end position="358"/>
    </location>
</feature>
<dbReference type="InterPro" id="IPR046956">
    <property type="entry name" value="RLP23-like"/>
</dbReference>
<feature type="compositionally biased region" description="Polar residues" evidence="7">
    <location>
        <begin position="156"/>
        <end position="191"/>
    </location>
</feature>
<evidence type="ECO:0000256" key="5">
    <source>
        <dbReference type="ARBA" id="ARBA00023136"/>
    </source>
</evidence>
<evidence type="ECO:0000256" key="4">
    <source>
        <dbReference type="ARBA" id="ARBA00022989"/>
    </source>
</evidence>
<dbReference type="SUPFAM" id="SSF52058">
    <property type="entry name" value="L domain-like"/>
    <property type="match status" value="1"/>
</dbReference>
<evidence type="ECO:0000256" key="2">
    <source>
        <dbReference type="ARBA" id="ARBA00022692"/>
    </source>
</evidence>
<keyword evidence="5" id="KW-0472">Membrane</keyword>
<reference evidence="9" key="2">
    <citation type="submission" date="2022-01" db="EMBL/GenBank/DDBJ databases">
        <authorList>
            <person name="Yamashiro T."/>
            <person name="Shiraishi A."/>
            <person name="Satake H."/>
            <person name="Nakayama K."/>
        </authorList>
    </citation>
    <scope>NUCLEOTIDE SEQUENCE</scope>
</reference>
<dbReference type="PANTHER" id="PTHR48061:SF2">
    <property type="entry name" value="RECEPTOR LIKE PROTEIN 30-LIKE"/>
    <property type="match status" value="1"/>
</dbReference>
<feature type="region of interest" description="Disordered" evidence="7">
    <location>
        <begin position="323"/>
        <end position="358"/>
    </location>
</feature>
<feature type="domain" description="PWWP" evidence="8">
    <location>
        <begin position="236"/>
        <end position="297"/>
    </location>
</feature>
<evidence type="ECO:0000256" key="3">
    <source>
        <dbReference type="ARBA" id="ARBA00022729"/>
    </source>
</evidence>
<dbReference type="EMBL" id="BQNB010012499">
    <property type="protein sequence ID" value="GJT04292.1"/>
    <property type="molecule type" value="Genomic_DNA"/>
</dbReference>
<feature type="compositionally biased region" description="Polar residues" evidence="7">
    <location>
        <begin position="329"/>
        <end position="344"/>
    </location>
</feature>
<keyword evidence="3" id="KW-0732">Signal</keyword>
<reference evidence="9" key="1">
    <citation type="journal article" date="2022" name="Int. J. Mol. Sci.">
        <title>Draft Genome of Tanacetum Coccineum: Genomic Comparison of Closely Related Tanacetum-Family Plants.</title>
        <authorList>
            <person name="Yamashiro T."/>
            <person name="Shiraishi A."/>
            <person name="Nakayama K."/>
            <person name="Satake H."/>
        </authorList>
    </citation>
    <scope>NUCLEOTIDE SEQUENCE</scope>
</reference>
<dbReference type="SUPFAM" id="SSF63748">
    <property type="entry name" value="Tudor/PWWP/MBT"/>
    <property type="match status" value="1"/>
</dbReference>
<keyword evidence="10" id="KW-1185">Reference proteome</keyword>
<gene>
    <name evidence="9" type="ORF">Tco_0838754</name>
</gene>
<sequence length="394" mass="43920">MMSRNTDCCNWKGVTFDDSTIDVVGLDVSCGRLSGTIHPNTSLFNHPHLHRLNLDYNVFNPSQIPREIGRNGNLNHLSLSHNNFIGEWELDTLLSSLTNLEILDLSYNGFSVTTKNANHYVNPGFRDLGLAPCKLKCEPGNTLSIITAIHHRSPPSTTVHCHPPSFTTIHHSPPSTTVPHRNNHQLPPSTTDNHDPDNHLSRSSSSKTKFFSQLTVITVASFQYILIEEFVIPSVRRRKRDGLLLVAFFGDNSYKWFDPSELIPFDVNFAEKHKQTNPRQTSHKAFVNAVEDALNEVSRRSALAGRVLSLAFGEKYAQAFGHDPVLPSHASSQQPASRKTQNKGLQEEKGNGNGKTEHKATADCWQCRCIGLRPVGVGNLLISEQLVKIPVRYP</sequence>
<evidence type="ECO:0000259" key="8">
    <source>
        <dbReference type="Pfam" id="PF00855"/>
    </source>
</evidence>
<accession>A0ABQ5AR98</accession>
<dbReference type="Gene3D" id="2.30.30.140">
    <property type="match status" value="1"/>
</dbReference>
<comment type="subcellular location">
    <subcellularLocation>
        <location evidence="1">Membrane</location>
        <topology evidence="1">Single-pass type I membrane protein</topology>
    </subcellularLocation>
</comment>
<dbReference type="Pfam" id="PF00855">
    <property type="entry name" value="PWWP"/>
    <property type="match status" value="1"/>
</dbReference>
<keyword evidence="2" id="KW-0812">Transmembrane</keyword>
<evidence type="ECO:0000256" key="6">
    <source>
        <dbReference type="ARBA" id="ARBA00023180"/>
    </source>
</evidence>
<keyword evidence="4" id="KW-1133">Transmembrane helix</keyword>
<dbReference type="PANTHER" id="PTHR48061">
    <property type="entry name" value="LEUCINE-RICH REPEAT RECEPTOR PROTEIN KINASE EMS1-LIKE-RELATED"/>
    <property type="match status" value="1"/>
</dbReference>
<evidence type="ECO:0000256" key="1">
    <source>
        <dbReference type="ARBA" id="ARBA00004479"/>
    </source>
</evidence>
<dbReference type="Gene3D" id="3.80.10.10">
    <property type="entry name" value="Ribonuclease Inhibitor"/>
    <property type="match status" value="1"/>
</dbReference>
<evidence type="ECO:0000256" key="7">
    <source>
        <dbReference type="SAM" id="MobiDB-lite"/>
    </source>
</evidence>
<organism evidence="9 10">
    <name type="scientific">Tanacetum coccineum</name>
    <dbReference type="NCBI Taxonomy" id="301880"/>
    <lineage>
        <taxon>Eukaryota</taxon>
        <taxon>Viridiplantae</taxon>
        <taxon>Streptophyta</taxon>
        <taxon>Embryophyta</taxon>
        <taxon>Tracheophyta</taxon>
        <taxon>Spermatophyta</taxon>
        <taxon>Magnoliopsida</taxon>
        <taxon>eudicotyledons</taxon>
        <taxon>Gunneridae</taxon>
        <taxon>Pentapetalae</taxon>
        <taxon>asterids</taxon>
        <taxon>campanulids</taxon>
        <taxon>Asterales</taxon>
        <taxon>Asteraceae</taxon>
        <taxon>Asteroideae</taxon>
        <taxon>Anthemideae</taxon>
        <taxon>Anthemidinae</taxon>
        <taxon>Tanacetum</taxon>
    </lineage>
</organism>
<dbReference type="InterPro" id="IPR000313">
    <property type="entry name" value="PWWP_dom"/>
</dbReference>
<dbReference type="InterPro" id="IPR032675">
    <property type="entry name" value="LRR_dom_sf"/>
</dbReference>
<dbReference type="CDD" id="cd05162">
    <property type="entry name" value="PWWP"/>
    <property type="match status" value="1"/>
</dbReference>